<protein>
    <submittedName>
        <fullName evidence="1">Uncharacterized protein</fullName>
    </submittedName>
</protein>
<evidence type="ECO:0000313" key="2">
    <source>
        <dbReference type="Proteomes" id="UP001066276"/>
    </source>
</evidence>
<sequence length="82" mass="8905">MNSDTISECSPGGLEADACPKEGVVVPEMKGHPVGLEADAYPKGTEWRWSTTKDCGRKKTDAVECGLESDKCILHEVPTWLL</sequence>
<comment type="caution">
    <text evidence="1">The sequence shown here is derived from an EMBL/GenBank/DDBJ whole genome shotgun (WGS) entry which is preliminary data.</text>
</comment>
<reference evidence="1" key="1">
    <citation type="journal article" date="2022" name="bioRxiv">
        <title>Sequencing and chromosome-scale assembly of the giantPleurodeles waltlgenome.</title>
        <authorList>
            <person name="Brown T."/>
            <person name="Elewa A."/>
            <person name="Iarovenko S."/>
            <person name="Subramanian E."/>
            <person name="Araus A.J."/>
            <person name="Petzold A."/>
            <person name="Susuki M."/>
            <person name="Suzuki K.-i.T."/>
            <person name="Hayashi T."/>
            <person name="Toyoda A."/>
            <person name="Oliveira C."/>
            <person name="Osipova E."/>
            <person name="Leigh N.D."/>
            <person name="Simon A."/>
            <person name="Yun M.H."/>
        </authorList>
    </citation>
    <scope>NUCLEOTIDE SEQUENCE</scope>
    <source>
        <strain evidence="1">20211129_DDA</strain>
        <tissue evidence="1">Liver</tissue>
    </source>
</reference>
<gene>
    <name evidence="1" type="ORF">NDU88_010342</name>
</gene>
<dbReference type="Proteomes" id="UP001066276">
    <property type="component" value="Chromosome 6"/>
</dbReference>
<organism evidence="1 2">
    <name type="scientific">Pleurodeles waltl</name>
    <name type="common">Iberian ribbed newt</name>
    <dbReference type="NCBI Taxonomy" id="8319"/>
    <lineage>
        <taxon>Eukaryota</taxon>
        <taxon>Metazoa</taxon>
        <taxon>Chordata</taxon>
        <taxon>Craniata</taxon>
        <taxon>Vertebrata</taxon>
        <taxon>Euteleostomi</taxon>
        <taxon>Amphibia</taxon>
        <taxon>Batrachia</taxon>
        <taxon>Caudata</taxon>
        <taxon>Salamandroidea</taxon>
        <taxon>Salamandridae</taxon>
        <taxon>Pleurodelinae</taxon>
        <taxon>Pleurodeles</taxon>
    </lineage>
</organism>
<evidence type="ECO:0000313" key="1">
    <source>
        <dbReference type="EMBL" id="KAJ1144040.1"/>
    </source>
</evidence>
<dbReference type="AlphaFoldDB" id="A0AAV7QXZ3"/>
<accession>A0AAV7QXZ3</accession>
<dbReference type="EMBL" id="JANPWB010000010">
    <property type="protein sequence ID" value="KAJ1144040.1"/>
    <property type="molecule type" value="Genomic_DNA"/>
</dbReference>
<proteinExistence type="predicted"/>
<keyword evidence="2" id="KW-1185">Reference proteome</keyword>
<name>A0AAV7QXZ3_PLEWA</name>